<proteinExistence type="predicted"/>
<sequence>MRYSAGDRPRPFDGWSQESGDSSQEPGSGLRGSARPSRRSVDPVRPSRGGGPSGRGAVGDPVGWPEGPFVDGAPGCAFGGGTLARPVGTAARPVGRRGRCRW</sequence>
<evidence type="ECO:0000313" key="3">
    <source>
        <dbReference type="Proteomes" id="UP001596203"/>
    </source>
</evidence>
<keyword evidence="3" id="KW-1185">Reference proteome</keyword>
<gene>
    <name evidence="2" type="ORF">ACFP2T_30885</name>
</gene>
<dbReference type="Proteomes" id="UP001596203">
    <property type="component" value="Unassembled WGS sequence"/>
</dbReference>
<comment type="caution">
    <text evidence="2">The sequence shown here is derived from an EMBL/GenBank/DDBJ whole genome shotgun (WGS) entry which is preliminary data.</text>
</comment>
<organism evidence="2 3">
    <name type="scientific">Plantactinospora solaniradicis</name>
    <dbReference type="NCBI Taxonomy" id="1723736"/>
    <lineage>
        <taxon>Bacteria</taxon>
        <taxon>Bacillati</taxon>
        <taxon>Actinomycetota</taxon>
        <taxon>Actinomycetes</taxon>
        <taxon>Micromonosporales</taxon>
        <taxon>Micromonosporaceae</taxon>
        <taxon>Plantactinospora</taxon>
    </lineage>
</organism>
<feature type="compositionally biased region" description="Gly residues" evidence="1">
    <location>
        <begin position="48"/>
        <end position="57"/>
    </location>
</feature>
<name>A0ABW1KG71_9ACTN</name>
<feature type="compositionally biased region" description="Basic and acidic residues" evidence="1">
    <location>
        <begin position="1"/>
        <end position="11"/>
    </location>
</feature>
<dbReference type="RefSeq" id="WP_377427912.1">
    <property type="nucleotide sequence ID" value="NZ_JBHSPR010000032.1"/>
</dbReference>
<evidence type="ECO:0000313" key="2">
    <source>
        <dbReference type="EMBL" id="MFC6020565.1"/>
    </source>
</evidence>
<evidence type="ECO:0000256" key="1">
    <source>
        <dbReference type="SAM" id="MobiDB-lite"/>
    </source>
</evidence>
<accession>A0ABW1KG71</accession>
<protein>
    <submittedName>
        <fullName evidence="2">Uncharacterized protein</fullName>
    </submittedName>
</protein>
<feature type="compositionally biased region" description="Polar residues" evidence="1">
    <location>
        <begin position="16"/>
        <end position="26"/>
    </location>
</feature>
<dbReference type="EMBL" id="JBHSPR010000032">
    <property type="protein sequence ID" value="MFC6020565.1"/>
    <property type="molecule type" value="Genomic_DNA"/>
</dbReference>
<reference evidence="3" key="1">
    <citation type="journal article" date="2019" name="Int. J. Syst. Evol. Microbiol.">
        <title>The Global Catalogue of Microorganisms (GCM) 10K type strain sequencing project: providing services to taxonomists for standard genome sequencing and annotation.</title>
        <authorList>
            <consortium name="The Broad Institute Genomics Platform"/>
            <consortium name="The Broad Institute Genome Sequencing Center for Infectious Disease"/>
            <person name="Wu L."/>
            <person name="Ma J."/>
        </authorList>
    </citation>
    <scope>NUCLEOTIDE SEQUENCE [LARGE SCALE GENOMIC DNA]</scope>
    <source>
        <strain evidence="3">ZS-35-S2</strain>
    </source>
</reference>
<feature type="region of interest" description="Disordered" evidence="1">
    <location>
        <begin position="1"/>
        <end position="68"/>
    </location>
</feature>